<dbReference type="Pfam" id="PF00078">
    <property type="entry name" value="RVT_1"/>
    <property type="match status" value="1"/>
</dbReference>
<dbReference type="PANTHER" id="PTHR37984:SF12">
    <property type="entry name" value="RIBONUCLEASE H"/>
    <property type="match status" value="1"/>
</dbReference>
<dbReference type="PROSITE" id="PS50878">
    <property type="entry name" value="RT_POL"/>
    <property type="match status" value="1"/>
</dbReference>
<dbReference type="FunFam" id="3.30.70.270:FF:000020">
    <property type="entry name" value="Transposon Tf2-6 polyprotein-like Protein"/>
    <property type="match status" value="1"/>
</dbReference>
<dbReference type="InterPro" id="IPR043502">
    <property type="entry name" value="DNA/RNA_pol_sf"/>
</dbReference>
<evidence type="ECO:0000313" key="4">
    <source>
        <dbReference type="WBParaSite" id="TMUE_1000004351.1"/>
    </source>
</evidence>
<organism evidence="3 4">
    <name type="scientific">Trichuris muris</name>
    <name type="common">Mouse whipworm</name>
    <dbReference type="NCBI Taxonomy" id="70415"/>
    <lineage>
        <taxon>Eukaryota</taxon>
        <taxon>Metazoa</taxon>
        <taxon>Ecdysozoa</taxon>
        <taxon>Nematoda</taxon>
        <taxon>Enoplea</taxon>
        <taxon>Dorylaimia</taxon>
        <taxon>Trichinellida</taxon>
        <taxon>Trichuridae</taxon>
        <taxon>Trichuris</taxon>
    </lineage>
</organism>
<evidence type="ECO:0000256" key="1">
    <source>
        <dbReference type="ARBA" id="ARBA00012493"/>
    </source>
</evidence>
<dbReference type="STRING" id="70415.A0A5S6QAJ3"/>
<dbReference type="InterPro" id="IPR050951">
    <property type="entry name" value="Retrovirus_Pol_polyprotein"/>
</dbReference>
<protein>
    <recommendedName>
        <fullName evidence="1">RNA-directed DNA polymerase</fullName>
        <ecNumber evidence="1">2.7.7.49</ecNumber>
    </recommendedName>
</protein>
<dbReference type="PANTHER" id="PTHR37984">
    <property type="entry name" value="PROTEIN CBG26694"/>
    <property type="match status" value="1"/>
</dbReference>
<reference evidence="4" key="1">
    <citation type="submission" date="2019-12" db="UniProtKB">
        <authorList>
            <consortium name="WormBaseParasite"/>
        </authorList>
    </citation>
    <scope>IDENTIFICATION</scope>
</reference>
<dbReference type="WBParaSite" id="TMUE_1000004351.1">
    <property type="protein sequence ID" value="TMUE_1000004351.1"/>
    <property type="gene ID" value="WBGene00298925"/>
</dbReference>
<accession>A0A5S6QAJ3</accession>
<dbReference type="Pfam" id="PF17919">
    <property type="entry name" value="RT_RNaseH_2"/>
    <property type="match status" value="1"/>
</dbReference>
<dbReference type="Gene3D" id="3.30.70.270">
    <property type="match status" value="2"/>
</dbReference>
<dbReference type="InterPro" id="IPR041577">
    <property type="entry name" value="RT_RNaseH_2"/>
</dbReference>
<feature type="domain" description="Reverse transcriptase" evidence="2">
    <location>
        <begin position="88"/>
        <end position="266"/>
    </location>
</feature>
<sequence length="437" mass="48795">MRNGGRPLLGRAWFRPFNIAIHVPSHELTVTPSETKELRGNGSGLGQYKGPPIHIELVPGAKARFFKCRPVPFALVDRVKDEIVRLDKRGSLKQVLWSDCASPIVTVMKKGGKVRICGDYSATVNLFTRKDVYPLPTVPEMLTVLTGGGWFSKLDLAEAYQQLTLDEESAEVLTITTPVGLRRMKRLPFGMDVAPGIFQRLMETLLQGIPGVKPYLDDILITGRSEKEHDWRLEQVLKILANNGLRLNKEKCSFGTEEMEFLGFRVTKEGIQPTEEKLRAIKDTPPPKDVKQLQAFLGLLNFYSVFLPRKATVLEPLHRLLYSTTRSSWHWDTKEHAAFEAAEGLLTAKVVLVHLDGTKPLLLACDASDYGLGAVLSQVESGQEKVVVYQMTDERHGGRPQPINARPALAHPNTLRHVRTCSDTIGHVQTRSDPCPQ</sequence>
<keyword evidence="3" id="KW-1185">Reference proteome</keyword>
<evidence type="ECO:0000313" key="3">
    <source>
        <dbReference type="Proteomes" id="UP000046395"/>
    </source>
</evidence>
<dbReference type="Gene3D" id="3.10.10.10">
    <property type="entry name" value="HIV Type 1 Reverse Transcriptase, subunit A, domain 1"/>
    <property type="match status" value="1"/>
</dbReference>
<proteinExistence type="predicted"/>
<dbReference type="EC" id="2.7.7.49" evidence="1"/>
<dbReference type="InterPro" id="IPR000477">
    <property type="entry name" value="RT_dom"/>
</dbReference>
<dbReference type="CDD" id="cd01647">
    <property type="entry name" value="RT_LTR"/>
    <property type="match status" value="1"/>
</dbReference>
<name>A0A5S6QAJ3_TRIMR</name>
<dbReference type="SUPFAM" id="SSF56672">
    <property type="entry name" value="DNA/RNA polymerases"/>
    <property type="match status" value="1"/>
</dbReference>
<evidence type="ECO:0000259" key="2">
    <source>
        <dbReference type="PROSITE" id="PS50878"/>
    </source>
</evidence>
<dbReference type="AlphaFoldDB" id="A0A5S6QAJ3"/>
<dbReference type="InterPro" id="IPR043128">
    <property type="entry name" value="Rev_trsase/Diguanyl_cyclase"/>
</dbReference>
<dbReference type="GO" id="GO:0003964">
    <property type="term" value="F:RNA-directed DNA polymerase activity"/>
    <property type="evidence" value="ECO:0007669"/>
    <property type="project" value="UniProtKB-EC"/>
</dbReference>
<dbReference type="Proteomes" id="UP000046395">
    <property type="component" value="Unassembled WGS sequence"/>
</dbReference>